<dbReference type="EMBL" id="JACZHT010000005">
    <property type="protein sequence ID" value="MBE1237440.1"/>
    <property type="molecule type" value="Genomic_DNA"/>
</dbReference>
<proteinExistence type="predicted"/>
<evidence type="ECO:0000313" key="2">
    <source>
        <dbReference type="Proteomes" id="UP000631034"/>
    </source>
</evidence>
<sequence length="153" mass="16706">MPLKTTELALTEDSGGRTLRFRMTQMPASRAEDLVCRLAHLLVRSGADLEGAPGNPASPFAIVGYLCTARGVAALSGIDYDDLRPILDAMWEGVEIAGDDGGWTPLTPDLVDSRIAEVTTLFRLRREVLALNFGFFGDAVRWISRRSPAWSRA</sequence>
<protein>
    <submittedName>
        <fullName evidence="1">Uncharacterized protein</fullName>
    </submittedName>
</protein>
<comment type="caution">
    <text evidence="1">The sequence shown here is derived from an EMBL/GenBank/DDBJ whole genome shotgun (WGS) entry which is preliminary data.</text>
</comment>
<dbReference type="AlphaFoldDB" id="A0A8J7CR48"/>
<dbReference type="Proteomes" id="UP000631034">
    <property type="component" value="Unassembled WGS sequence"/>
</dbReference>
<keyword evidence="2" id="KW-1185">Reference proteome</keyword>
<evidence type="ECO:0000313" key="1">
    <source>
        <dbReference type="EMBL" id="MBE1237440.1"/>
    </source>
</evidence>
<gene>
    <name evidence="1" type="ORF">IHV25_07235</name>
</gene>
<name>A0A8J7CR48_9PROT</name>
<dbReference type="Pfam" id="PF21822">
    <property type="entry name" value="Phage_TAC_15"/>
    <property type="match status" value="1"/>
</dbReference>
<organism evidence="1 2">
    <name type="scientific">Phaeovibrio sulfidiphilus</name>
    <dbReference type="NCBI Taxonomy" id="1220600"/>
    <lineage>
        <taxon>Bacteria</taxon>
        <taxon>Pseudomonadati</taxon>
        <taxon>Pseudomonadota</taxon>
        <taxon>Alphaproteobacteria</taxon>
        <taxon>Rhodospirillales</taxon>
        <taxon>Rhodospirillaceae</taxon>
        <taxon>Phaeovibrio</taxon>
    </lineage>
</organism>
<dbReference type="InterPro" id="IPR049156">
    <property type="entry name" value="Phage_chap_TAC_15-like"/>
</dbReference>
<accession>A0A8J7CR48</accession>
<dbReference type="RefSeq" id="WP_192534455.1">
    <property type="nucleotide sequence ID" value="NZ_JACZHT010000005.1"/>
</dbReference>
<reference evidence="1" key="1">
    <citation type="submission" date="2020-10" db="EMBL/GenBank/DDBJ databases">
        <title>Genome sequence of the unusual species of purple photosynthetic bacteria, Phaeovibrio sulfidiphilus DSM 23193, type strain.</title>
        <authorList>
            <person name="Kyndt J.A."/>
            <person name="Meyer T.E."/>
        </authorList>
    </citation>
    <scope>NUCLEOTIDE SEQUENCE</scope>
    <source>
        <strain evidence="1">DSM 23193</strain>
    </source>
</reference>